<name>A0A6J6J110_9ZZZZ</name>
<dbReference type="SUPFAM" id="SSF52518">
    <property type="entry name" value="Thiamin diphosphate-binding fold (THDP-binding)"/>
    <property type="match status" value="1"/>
</dbReference>
<feature type="domain" description="Transketolase-like pyrimidine-binding" evidence="1">
    <location>
        <begin position="1"/>
        <end position="163"/>
    </location>
</feature>
<protein>
    <submittedName>
        <fullName evidence="2">Unannotated protein</fullName>
    </submittedName>
</protein>
<dbReference type="Gene3D" id="3.40.50.970">
    <property type="match status" value="1"/>
</dbReference>
<dbReference type="AlphaFoldDB" id="A0A6J6J110"/>
<accession>A0A6J6J110</accession>
<dbReference type="SMART" id="SM00861">
    <property type="entry name" value="Transket_pyr"/>
    <property type="match status" value="1"/>
</dbReference>
<dbReference type="PANTHER" id="PTHR43825">
    <property type="entry name" value="PYRUVATE DEHYDROGENASE E1 COMPONENT"/>
    <property type="match status" value="1"/>
</dbReference>
<dbReference type="InterPro" id="IPR029061">
    <property type="entry name" value="THDP-binding"/>
</dbReference>
<evidence type="ECO:0000259" key="1">
    <source>
        <dbReference type="SMART" id="SM00861"/>
    </source>
</evidence>
<dbReference type="CDD" id="cd07033">
    <property type="entry name" value="TPP_PYR_DXS_TK_like"/>
    <property type="match status" value="1"/>
</dbReference>
<organism evidence="2">
    <name type="scientific">freshwater metagenome</name>
    <dbReference type="NCBI Taxonomy" id="449393"/>
    <lineage>
        <taxon>unclassified sequences</taxon>
        <taxon>metagenomes</taxon>
        <taxon>ecological metagenomes</taxon>
    </lineage>
</organism>
<proteinExistence type="predicted"/>
<sequence length="295" mass="31590">MRRAFQEFTDDYVRGNPKAALLLGDIGAYSFASLLQDFPKRAINVGILEQAMVGFAAGLASRGFHPIVHSIAPFLIERALEQIKVDFGYQALPGTFVSVGASYDYSKLGATHHSPADLAVFSTIPGARVWAPANSNDVKNVLAESFGSSALNYVRLSSVEAHVPGIELGLGYSKIHDGDGPLVVAVGATLKNALMVTKELGLPLGFVNLVSPFPISEVAKAMRGGELIILEPGYSGSILFSEPRLSGLGTVHSIGVPRRFLRDYGTFEEMEDLAEMSERALLARLNGLIRGENEA</sequence>
<dbReference type="Pfam" id="PF02779">
    <property type="entry name" value="Transket_pyr"/>
    <property type="match status" value="1"/>
</dbReference>
<reference evidence="2" key="1">
    <citation type="submission" date="2020-05" db="EMBL/GenBank/DDBJ databases">
        <authorList>
            <person name="Chiriac C."/>
            <person name="Salcher M."/>
            <person name="Ghai R."/>
            <person name="Kavagutti S V."/>
        </authorList>
    </citation>
    <scope>NUCLEOTIDE SEQUENCE</scope>
</reference>
<gene>
    <name evidence="2" type="ORF">UFOPK2131_00205</name>
</gene>
<dbReference type="EMBL" id="CAEZVT010000007">
    <property type="protein sequence ID" value="CAB4629869.1"/>
    <property type="molecule type" value="Genomic_DNA"/>
</dbReference>
<evidence type="ECO:0000313" key="2">
    <source>
        <dbReference type="EMBL" id="CAB4629869.1"/>
    </source>
</evidence>
<dbReference type="PANTHER" id="PTHR43825:SF1">
    <property type="entry name" value="TRANSKETOLASE-LIKE PYRIMIDINE-BINDING DOMAIN-CONTAINING PROTEIN"/>
    <property type="match status" value="1"/>
</dbReference>
<dbReference type="InterPro" id="IPR005475">
    <property type="entry name" value="Transketolase-like_Pyr-bd"/>
</dbReference>
<dbReference type="InterPro" id="IPR051157">
    <property type="entry name" value="PDH/Transketolase"/>
</dbReference>